<name>A0A084XUL5_9PROT</name>
<organism evidence="1 2">
    <name type="scientific">Candidatus Accumulibacter vicinus</name>
    <dbReference type="NCBI Taxonomy" id="2954382"/>
    <lineage>
        <taxon>Bacteria</taxon>
        <taxon>Pseudomonadati</taxon>
        <taxon>Pseudomonadota</taxon>
        <taxon>Betaproteobacteria</taxon>
        <taxon>Candidatus Accumulibacter</taxon>
    </lineage>
</organism>
<accession>A0A084XUL5</accession>
<sequence>MPHEWVVRAIMAATVPSHEPLTKVRITELAEECGYDGAVATVRLAFQGFKLDDFARAVEREVLQRPNAKLTRSQRDDQ</sequence>
<protein>
    <submittedName>
        <fullName evidence="1">Uncharacterized protein</fullName>
    </submittedName>
</protein>
<evidence type="ECO:0000313" key="1">
    <source>
        <dbReference type="EMBL" id="KFB66159.1"/>
    </source>
</evidence>
<dbReference type="EMBL" id="JDSS02000049">
    <property type="protein sequence ID" value="KFB66159.1"/>
    <property type="molecule type" value="Genomic_DNA"/>
</dbReference>
<dbReference type="Proteomes" id="UP000019812">
    <property type="component" value="Unassembled WGS sequence"/>
</dbReference>
<dbReference type="STRING" id="1457154.CAPSK01_004528"/>
<comment type="caution">
    <text evidence="1">The sequence shown here is derived from an EMBL/GenBank/DDBJ whole genome shotgun (WGS) entry which is preliminary data.</text>
</comment>
<evidence type="ECO:0000313" key="2">
    <source>
        <dbReference type="Proteomes" id="UP000019812"/>
    </source>
</evidence>
<dbReference type="AlphaFoldDB" id="A0A084XUL5"/>
<reference evidence="1 2" key="1">
    <citation type="submission" date="2014-07" db="EMBL/GenBank/DDBJ databases">
        <title>Expanding our view of genomic diversity in Candidatus Accumulibacter clades.</title>
        <authorList>
            <person name="Skennerton C.T."/>
            <person name="Barr J.J."/>
            <person name="Slater F.R."/>
            <person name="Bond P.L."/>
            <person name="Tyson G.W."/>
        </authorList>
    </citation>
    <scope>NUCLEOTIDE SEQUENCE [LARGE SCALE GENOMIC DNA]</scope>
    <source>
        <strain evidence="2">SK-01</strain>
    </source>
</reference>
<gene>
    <name evidence="1" type="ORF">CAPSK01_004528</name>
</gene>
<proteinExistence type="predicted"/>